<feature type="transmembrane region" description="Helical" evidence="6">
    <location>
        <begin position="129"/>
        <end position="157"/>
    </location>
</feature>
<dbReference type="RefSeq" id="XP_020122663.1">
    <property type="nucleotide sequence ID" value="XM_020264810.1"/>
</dbReference>
<feature type="compositionally biased region" description="Basic and acidic residues" evidence="5">
    <location>
        <begin position="192"/>
        <end position="202"/>
    </location>
</feature>
<feature type="region of interest" description="Disordered" evidence="5">
    <location>
        <begin position="183"/>
        <end position="202"/>
    </location>
</feature>
<evidence type="ECO:0000256" key="4">
    <source>
        <dbReference type="ARBA" id="ARBA00023136"/>
    </source>
</evidence>
<proteinExistence type="predicted"/>
<gene>
    <name evidence="9" type="ORF">UA08_02735</name>
</gene>
<feature type="signal peptide" evidence="7">
    <location>
        <begin position="1"/>
        <end position="17"/>
    </location>
</feature>
<keyword evidence="4 6" id="KW-0472">Membrane</keyword>
<keyword evidence="10" id="KW-1185">Reference proteome</keyword>
<dbReference type="GO" id="GO:0016020">
    <property type="term" value="C:membrane"/>
    <property type="evidence" value="ECO:0007669"/>
    <property type="project" value="UniProtKB-SubCell"/>
</dbReference>
<protein>
    <recommendedName>
        <fullName evidence="8">MARVEL domain-containing protein</fullName>
    </recommendedName>
</protein>
<evidence type="ECO:0000256" key="7">
    <source>
        <dbReference type="SAM" id="SignalP"/>
    </source>
</evidence>
<feature type="domain" description="MARVEL" evidence="8">
    <location>
        <begin position="8"/>
        <end position="151"/>
    </location>
</feature>
<dbReference type="AlphaFoldDB" id="A0A225ALW4"/>
<comment type="caution">
    <text evidence="9">The sequence shown here is derived from an EMBL/GenBank/DDBJ whole genome shotgun (WGS) entry which is preliminary data.</text>
</comment>
<dbReference type="Pfam" id="PF01284">
    <property type="entry name" value="MARVEL"/>
    <property type="match status" value="1"/>
</dbReference>
<dbReference type="OrthoDB" id="2117453at2759"/>
<evidence type="ECO:0000256" key="1">
    <source>
        <dbReference type="ARBA" id="ARBA00004141"/>
    </source>
</evidence>
<organism evidence="9 10">
    <name type="scientific">Talaromyces atroroseus</name>
    <dbReference type="NCBI Taxonomy" id="1441469"/>
    <lineage>
        <taxon>Eukaryota</taxon>
        <taxon>Fungi</taxon>
        <taxon>Dikarya</taxon>
        <taxon>Ascomycota</taxon>
        <taxon>Pezizomycotina</taxon>
        <taxon>Eurotiomycetes</taxon>
        <taxon>Eurotiomycetidae</taxon>
        <taxon>Eurotiales</taxon>
        <taxon>Trichocomaceae</taxon>
        <taxon>Talaromyces</taxon>
        <taxon>Talaromyces sect. Trachyspermi</taxon>
    </lineage>
</organism>
<accession>A0A225ALW4</accession>
<dbReference type="Proteomes" id="UP000214365">
    <property type="component" value="Unassembled WGS sequence"/>
</dbReference>
<evidence type="ECO:0000256" key="3">
    <source>
        <dbReference type="ARBA" id="ARBA00022989"/>
    </source>
</evidence>
<keyword evidence="2 6" id="KW-0812">Transmembrane</keyword>
<comment type="subcellular location">
    <subcellularLocation>
        <location evidence="1">Membrane</location>
        <topology evidence="1">Multi-pass membrane protein</topology>
    </subcellularLocation>
</comment>
<feature type="transmembrane region" description="Helical" evidence="6">
    <location>
        <begin position="60"/>
        <end position="84"/>
    </location>
</feature>
<feature type="transmembrane region" description="Helical" evidence="6">
    <location>
        <begin position="96"/>
        <end position="117"/>
    </location>
</feature>
<dbReference type="GeneID" id="31002490"/>
<evidence type="ECO:0000259" key="8">
    <source>
        <dbReference type="Pfam" id="PF01284"/>
    </source>
</evidence>
<dbReference type="EMBL" id="LFMY01000003">
    <property type="protein sequence ID" value="OKL62542.1"/>
    <property type="molecule type" value="Genomic_DNA"/>
</dbReference>
<evidence type="ECO:0000256" key="6">
    <source>
        <dbReference type="SAM" id="Phobius"/>
    </source>
</evidence>
<name>A0A225ALW4_TALAT</name>
<feature type="chain" id="PRO_5011671493" description="MARVEL domain-containing protein" evidence="7">
    <location>
        <begin position="18"/>
        <end position="202"/>
    </location>
</feature>
<keyword evidence="3 6" id="KW-1133">Transmembrane helix</keyword>
<dbReference type="STRING" id="1441469.A0A225ALW4"/>
<evidence type="ECO:0000256" key="5">
    <source>
        <dbReference type="SAM" id="MobiDB-lite"/>
    </source>
</evidence>
<evidence type="ECO:0000313" key="10">
    <source>
        <dbReference type="Proteomes" id="UP000214365"/>
    </source>
</evidence>
<evidence type="ECO:0000256" key="2">
    <source>
        <dbReference type="ARBA" id="ARBA00022692"/>
    </source>
</evidence>
<dbReference type="InterPro" id="IPR008253">
    <property type="entry name" value="Marvel"/>
</dbReference>
<evidence type="ECO:0000313" key="9">
    <source>
        <dbReference type="EMBL" id="OKL62542.1"/>
    </source>
</evidence>
<reference evidence="9 10" key="1">
    <citation type="submission" date="2015-06" db="EMBL/GenBank/DDBJ databases">
        <title>Talaromyces atroroseus IBT 11181 draft genome.</title>
        <authorList>
            <person name="Rasmussen K.B."/>
            <person name="Rasmussen S."/>
            <person name="Petersen B."/>
            <person name="Sicheritz-Ponten T."/>
            <person name="Mortensen U.H."/>
            <person name="Thrane U."/>
        </authorList>
    </citation>
    <scope>NUCLEOTIDE SEQUENCE [LARGE SCALE GENOMIC DNA]</scope>
    <source>
        <strain evidence="9 10">IBT 11181</strain>
    </source>
</reference>
<sequence>MLLLSLILISLLGTALAFSLVELGMVAYGVHYYDQSETIEYYCGYLETCNETIHGHVPDVVSFLMFCAVWSVLATAVAIWLPLWFHRRDAHHHNRWLAPGLIAVYFVTWVFWLAGFADLANIIGTAGTGIIAAILAFAILNWIVYMALFIFSFLAIFDVMTGEWPGYLVMRSRSATDAPAAPAAYTGAPAEPKYETNHELTA</sequence>
<keyword evidence="7" id="KW-0732">Signal</keyword>